<feature type="domain" description="EamA" evidence="7">
    <location>
        <begin position="109"/>
        <end position="215"/>
    </location>
</feature>
<feature type="transmembrane region" description="Helical" evidence="6">
    <location>
        <begin position="238"/>
        <end position="257"/>
    </location>
</feature>
<dbReference type="RefSeq" id="WP_153819949.1">
    <property type="nucleotide sequence ID" value="NZ_WJIE01000004.1"/>
</dbReference>
<feature type="transmembrane region" description="Helical" evidence="6">
    <location>
        <begin position="357"/>
        <end position="374"/>
    </location>
</feature>
<sequence length="405" mass="42282">MTTTVPRFRAGVAPFAPRRVELDLAKGALWAQRLRGPFALACTSGSVWLTREGDPDDVVLSAGGCYRGADQGLVVVEALATAHITVSRDGFSGKMRQLLAALRQHWLVVVSLLSLYLIWGSTYLGMHIALETLPPFFMGGTRFLLAGGILFAALRLRGEASPSRKQWAGAALIGALMLACGNGFLAIGQRRGWVSSGVAAVVVTTMPLWMAVLASASAFRARRAGREGATAAPTRGEWMGLLVGFTGAALLHLGGAMGGSGGGMLLMMLSPFAWALGSLLSRSMDLPRGLMASAAQMVAGGAVMLSLSPILGEAIPLEPSYRSLAALAYLTVFGSIVGFSAYGYLIRNTRPAIATSYAYVNPLVAIVLGIWLGGEEASATTWLAALIVISGVVILSVARARPSSS</sequence>
<feature type="transmembrane region" description="Helical" evidence="6">
    <location>
        <begin position="136"/>
        <end position="156"/>
    </location>
</feature>
<dbReference type="InterPro" id="IPR021317">
    <property type="entry name" value="DUF2917"/>
</dbReference>
<organism evidence="8 9">
    <name type="scientific">Polyangium spumosum</name>
    <dbReference type="NCBI Taxonomy" id="889282"/>
    <lineage>
        <taxon>Bacteria</taxon>
        <taxon>Pseudomonadati</taxon>
        <taxon>Myxococcota</taxon>
        <taxon>Polyangia</taxon>
        <taxon>Polyangiales</taxon>
        <taxon>Polyangiaceae</taxon>
        <taxon>Polyangium</taxon>
    </lineage>
</organism>
<dbReference type="GO" id="GO:0016020">
    <property type="term" value="C:membrane"/>
    <property type="evidence" value="ECO:0007669"/>
    <property type="project" value="UniProtKB-SubCell"/>
</dbReference>
<feature type="transmembrane region" description="Helical" evidence="6">
    <location>
        <begin position="380"/>
        <end position="398"/>
    </location>
</feature>
<dbReference type="Proteomes" id="UP000440224">
    <property type="component" value="Unassembled WGS sequence"/>
</dbReference>
<comment type="caution">
    <text evidence="8">The sequence shown here is derived from an EMBL/GenBank/DDBJ whole genome shotgun (WGS) entry which is preliminary data.</text>
</comment>
<dbReference type="EMBL" id="WJIE01000004">
    <property type="protein sequence ID" value="MRG93077.1"/>
    <property type="molecule type" value="Genomic_DNA"/>
</dbReference>
<feature type="transmembrane region" description="Helical" evidence="6">
    <location>
        <begin position="168"/>
        <end position="187"/>
    </location>
</feature>
<name>A0A6N7PMU8_9BACT</name>
<protein>
    <submittedName>
        <fullName evidence="8">Drug/metabolite exporter YedA</fullName>
    </submittedName>
</protein>
<dbReference type="InterPro" id="IPR037185">
    <property type="entry name" value="EmrE-like"/>
</dbReference>
<dbReference type="PANTHER" id="PTHR32322">
    <property type="entry name" value="INNER MEMBRANE TRANSPORTER"/>
    <property type="match status" value="1"/>
</dbReference>
<dbReference type="PANTHER" id="PTHR32322:SF2">
    <property type="entry name" value="EAMA DOMAIN-CONTAINING PROTEIN"/>
    <property type="match status" value="1"/>
</dbReference>
<evidence type="ECO:0000259" key="7">
    <source>
        <dbReference type="Pfam" id="PF00892"/>
    </source>
</evidence>
<evidence type="ECO:0000256" key="1">
    <source>
        <dbReference type="ARBA" id="ARBA00004141"/>
    </source>
</evidence>
<comment type="subcellular location">
    <subcellularLocation>
        <location evidence="1">Membrane</location>
        <topology evidence="1">Multi-pass membrane protein</topology>
    </subcellularLocation>
</comment>
<evidence type="ECO:0000256" key="4">
    <source>
        <dbReference type="ARBA" id="ARBA00022989"/>
    </source>
</evidence>
<evidence type="ECO:0000313" key="8">
    <source>
        <dbReference type="EMBL" id="MRG93077.1"/>
    </source>
</evidence>
<dbReference type="InterPro" id="IPR000620">
    <property type="entry name" value="EamA_dom"/>
</dbReference>
<keyword evidence="4 6" id="KW-1133">Transmembrane helix</keyword>
<feature type="transmembrane region" description="Helical" evidence="6">
    <location>
        <begin position="324"/>
        <end position="345"/>
    </location>
</feature>
<feature type="transmembrane region" description="Helical" evidence="6">
    <location>
        <begin position="193"/>
        <end position="217"/>
    </location>
</feature>
<feature type="transmembrane region" description="Helical" evidence="6">
    <location>
        <begin position="263"/>
        <end position="280"/>
    </location>
</feature>
<keyword evidence="9" id="KW-1185">Reference proteome</keyword>
<dbReference type="AlphaFoldDB" id="A0A6N7PMU8"/>
<feature type="domain" description="EamA" evidence="7">
    <location>
        <begin position="263"/>
        <end position="396"/>
    </location>
</feature>
<comment type="similarity">
    <text evidence="2">Belongs to the EamA transporter family.</text>
</comment>
<evidence type="ECO:0000256" key="3">
    <source>
        <dbReference type="ARBA" id="ARBA00022692"/>
    </source>
</evidence>
<accession>A0A6N7PMU8</accession>
<dbReference type="NCBIfam" id="NF008432">
    <property type="entry name" value="PRK11272.1"/>
    <property type="match status" value="1"/>
</dbReference>
<proteinExistence type="inferred from homology"/>
<keyword evidence="3 6" id="KW-0812">Transmembrane</keyword>
<dbReference type="Pfam" id="PF11142">
    <property type="entry name" value="DUF2917"/>
    <property type="match status" value="1"/>
</dbReference>
<evidence type="ECO:0000256" key="2">
    <source>
        <dbReference type="ARBA" id="ARBA00007362"/>
    </source>
</evidence>
<dbReference type="InterPro" id="IPR050638">
    <property type="entry name" value="AA-Vitamin_Transporters"/>
</dbReference>
<dbReference type="SUPFAM" id="SSF103481">
    <property type="entry name" value="Multidrug resistance efflux transporter EmrE"/>
    <property type="match status" value="2"/>
</dbReference>
<gene>
    <name evidence="8" type="primary">yedA</name>
    <name evidence="8" type="ORF">GF068_14210</name>
</gene>
<dbReference type="OrthoDB" id="9812547at2"/>
<reference evidence="8 9" key="1">
    <citation type="submission" date="2019-10" db="EMBL/GenBank/DDBJ databases">
        <title>A soil myxobacterium in the family Polyangiaceae.</title>
        <authorList>
            <person name="Li Y."/>
            <person name="Wang J."/>
        </authorList>
    </citation>
    <scope>NUCLEOTIDE SEQUENCE [LARGE SCALE GENOMIC DNA]</scope>
    <source>
        <strain evidence="8 9">DSM 14734</strain>
    </source>
</reference>
<feature type="transmembrane region" description="Helical" evidence="6">
    <location>
        <begin position="106"/>
        <end position="130"/>
    </location>
</feature>
<feature type="transmembrane region" description="Helical" evidence="6">
    <location>
        <begin position="292"/>
        <end position="312"/>
    </location>
</feature>
<evidence type="ECO:0000256" key="5">
    <source>
        <dbReference type="ARBA" id="ARBA00023136"/>
    </source>
</evidence>
<keyword evidence="5 6" id="KW-0472">Membrane</keyword>
<dbReference type="Pfam" id="PF00892">
    <property type="entry name" value="EamA"/>
    <property type="match status" value="2"/>
</dbReference>
<evidence type="ECO:0000256" key="6">
    <source>
        <dbReference type="SAM" id="Phobius"/>
    </source>
</evidence>
<evidence type="ECO:0000313" key="9">
    <source>
        <dbReference type="Proteomes" id="UP000440224"/>
    </source>
</evidence>